<dbReference type="GO" id="GO:0009117">
    <property type="term" value="P:nucleotide metabolic process"/>
    <property type="evidence" value="ECO:0007669"/>
    <property type="project" value="UniProtKB-KW"/>
</dbReference>
<evidence type="ECO:0000256" key="4">
    <source>
        <dbReference type="ARBA" id="ARBA00022723"/>
    </source>
</evidence>
<dbReference type="FunFam" id="3.20.20.140:FF:000033">
    <property type="entry name" value="Adenosine deaminase-like protein"/>
    <property type="match status" value="1"/>
</dbReference>
<proteinExistence type="inferred from homology"/>
<dbReference type="PANTHER" id="PTHR11409">
    <property type="entry name" value="ADENOSINE DEAMINASE"/>
    <property type="match status" value="1"/>
</dbReference>
<evidence type="ECO:0000256" key="7">
    <source>
        <dbReference type="ARBA" id="ARBA00023080"/>
    </source>
</evidence>
<evidence type="ECO:0000256" key="8">
    <source>
        <dbReference type="ARBA" id="ARBA00048787"/>
    </source>
</evidence>
<protein>
    <submittedName>
        <fullName evidence="10">Adenosine/AMP deaminase family protein</fullName>
    </submittedName>
</protein>
<dbReference type="Proteomes" id="UP000277580">
    <property type="component" value="Unassembled WGS sequence"/>
</dbReference>
<keyword evidence="7" id="KW-0546">Nucleotide metabolism</keyword>
<reference evidence="10 11" key="1">
    <citation type="journal article" date="2018" name="Nat. Ecol. Evol.">
        <title>Pezizomycetes genomes reveal the molecular basis of ectomycorrhizal truffle lifestyle.</title>
        <authorList>
            <person name="Murat C."/>
            <person name="Payen T."/>
            <person name="Noel B."/>
            <person name="Kuo A."/>
            <person name="Morin E."/>
            <person name="Chen J."/>
            <person name="Kohler A."/>
            <person name="Krizsan K."/>
            <person name="Balestrini R."/>
            <person name="Da Silva C."/>
            <person name="Montanini B."/>
            <person name="Hainaut M."/>
            <person name="Levati E."/>
            <person name="Barry K.W."/>
            <person name="Belfiori B."/>
            <person name="Cichocki N."/>
            <person name="Clum A."/>
            <person name="Dockter R.B."/>
            <person name="Fauchery L."/>
            <person name="Guy J."/>
            <person name="Iotti M."/>
            <person name="Le Tacon F."/>
            <person name="Lindquist E.A."/>
            <person name="Lipzen A."/>
            <person name="Malagnac F."/>
            <person name="Mello A."/>
            <person name="Molinier V."/>
            <person name="Miyauchi S."/>
            <person name="Poulain J."/>
            <person name="Riccioni C."/>
            <person name="Rubini A."/>
            <person name="Sitrit Y."/>
            <person name="Splivallo R."/>
            <person name="Traeger S."/>
            <person name="Wang M."/>
            <person name="Zifcakova L."/>
            <person name="Wipf D."/>
            <person name="Zambonelli A."/>
            <person name="Paolocci F."/>
            <person name="Nowrousian M."/>
            <person name="Ottonello S."/>
            <person name="Baldrian P."/>
            <person name="Spatafora J.W."/>
            <person name="Henrissat B."/>
            <person name="Nagy L.G."/>
            <person name="Aury J.M."/>
            <person name="Wincker P."/>
            <person name="Grigoriev I.V."/>
            <person name="Bonfante P."/>
            <person name="Martin F.M."/>
        </authorList>
    </citation>
    <scope>NUCLEOTIDE SEQUENCE [LARGE SCALE GENOMIC DNA]</scope>
    <source>
        <strain evidence="10 11">CCBAS932</strain>
    </source>
</reference>
<feature type="domain" description="Adenosine deaminase" evidence="9">
    <location>
        <begin position="16"/>
        <end position="343"/>
    </location>
</feature>
<keyword evidence="6" id="KW-0862">Zinc</keyword>
<dbReference type="GO" id="GO:0006154">
    <property type="term" value="P:adenosine catabolic process"/>
    <property type="evidence" value="ECO:0007669"/>
    <property type="project" value="TreeGrafter"/>
</dbReference>
<accession>A0A3N4KZ97</accession>
<dbReference type="InterPro" id="IPR001365">
    <property type="entry name" value="A_deaminase_dom"/>
</dbReference>
<sequence length="353" mass="40661">MSVNMEELEVFCKQLPKIELHAHLSGSITRECLHEIYKKRKEAEPSIELEDPMIVIPPGKVDYDLETFFPLFSKYIYQLCNDVQSVRYSTKRVLQDFEADGVAYLELRTTPREFKETGMSKEQYVETVLESIEQYEKDASTSMKTVLLLSVDRRDSFQKALECIDLAIRYKYRGVVGVDLCGDPMKGDVTIFREVFSKAQENGLGVTLHFAEAAKTSNDEELLVLLSFKPDRIGHVIHVSDAIRAKISRRKLALELCISCNVHAKMITGSFQDHHFRDWWVEKQCPLILCTDDVGVFCSPLSNEYTIVAQHFGLTRLQLWELSFQTISPIFSGEEEKIRLRNLMLSWREGNKL</sequence>
<gene>
    <name evidence="10" type="ORF">P167DRAFT_382250</name>
</gene>
<evidence type="ECO:0000259" key="9">
    <source>
        <dbReference type="Pfam" id="PF00962"/>
    </source>
</evidence>
<evidence type="ECO:0000256" key="5">
    <source>
        <dbReference type="ARBA" id="ARBA00022801"/>
    </source>
</evidence>
<evidence type="ECO:0000256" key="3">
    <source>
        <dbReference type="ARBA" id="ARBA00011245"/>
    </source>
</evidence>
<dbReference type="InterPro" id="IPR006330">
    <property type="entry name" value="Ado/ade_deaminase"/>
</dbReference>
<name>A0A3N4KZ97_9PEZI</name>
<dbReference type="InParanoid" id="A0A3N4KZ97"/>
<keyword evidence="4" id="KW-0479">Metal-binding</keyword>
<dbReference type="GO" id="GO:0046103">
    <property type="term" value="P:inosine biosynthetic process"/>
    <property type="evidence" value="ECO:0007669"/>
    <property type="project" value="TreeGrafter"/>
</dbReference>
<comment type="subunit">
    <text evidence="3">Monomer.</text>
</comment>
<keyword evidence="11" id="KW-1185">Reference proteome</keyword>
<dbReference type="OrthoDB" id="272271at2759"/>
<dbReference type="AlphaFoldDB" id="A0A3N4KZ97"/>
<comment type="similarity">
    <text evidence="2">Belongs to the metallo-dependent hydrolases superfamily. Adenosine and AMP deaminases family.</text>
</comment>
<dbReference type="Pfam" id="PF00962">
    <property type="entry name" value="A_deaminase"/>
    <property type="match status" value="1"/>
</dbReference>
<evidence type="ECO:0000256" key="1">
    <source>
        <dbReference type="ARBA" id="ARBA00001947"/>
    </source>
</evidence>
<comment type="catalytic activity">
    <reaction evidence="8">
        <text>N(6)-methyl-AMP + H2O + H(+) = IMP + methylamine</text>
        <dbReference type="Rhea" id="RHEA:16001"/>
        <dbReference type="ChEBI" id="CHEBI:15377"/>
        <dbReference type="ChEBI" id="CHEBI:15378"/>
        <dbReference type="ChEBI" id="CHEBI:58053"/>
        <dbReference type="ChEBI" id="CHEBI:59338"/>
        <dbReference type="ChEBI" id="CHEBI:144842"/>
    </reaction>
    <physiologicalReaction direction="left-to-right" evidence="8">
        <dbReference type="Rhea" id="RHEA:16002"/>
    </physiologicalReaction>
</comment>
<organism evidence="10 11">
    <name type="scientific">Morchella conica CCBAS932</name>
    <dbReference type="NCBI Taxonomy" id="1392247"/>
    <lineage>
        <taxon>Eukaryota</taxon>
        <taxon>Fungi</taxon>
        <taxon>Dikarya</taxon>
        <taxon>Ascomycota</taxon>
        <taxon>Pezizomycotina</taxon>
        <taxon>Pezizomycetes</taxon>
        <taxon>Pezizales</taxon>
        <taxon>Morchellaceae</taxon>
        <taxon>Morchella</taxon>
    </lineage>
</organism>
<dbReference type="EMBL" id="ML119111">
    <property type="protein sequence ID" value="RPB15876.1"/>
    <property type="molecule type" value="Genomic_DNA"/>
</dbReference>
<dbReference type="GO" id="GO:0004000">
    <property type="term" value="F:adenosine deaminase activity"/>
    <property type="evidence" value="ECO:0007669"/>
    <property type="project" value="TreeGrafter"/>
</dbReference>
<dbReference type="Gene3D" id="3.20.20.140">
    <property type="entry name" value="Metal-dependent hydrolases"/>
    <property type="match status" value="1"/>
</dbReference>
<evidence type="ECO:0000256" key="2">
    <source>
        <dbReference type="ARBA" id="ARBA00006676"/>
    </source>
</evidence>
<dbReference type="CDD" id="cd00443">
    <property type="entry name" value="ADA_AMPD"/>
    <property type="match status" value="1"/>
</dbReference>
<dbReference type="STRING" id="1392247.A0A3N4KZ97"/>
<keyword evidence="5" id="KW-0378">Hydrolase</keyword>
<dbReference type="InterPro" id="IPR032466">
    <property type="entry name" value="Metal_Hydrolase"/>
</dbReference>
<dbReference type="PANTHER" id="PTHR11409:SF42">
    <property type="entry name" value="ADENOSINE DEAMINASE-LIKE PROTEIN"/>
    <property type="match status" value="1"/>
</dbReference>
<dbReference type="FunCoup" id="A0A3N4KZ97">
    <property type="interactions" value="596"/>
</dbReference>
<dbReference type="SUPFAM" id="SSF51556">
    <property type="entry name" value="Metallo-dependent hydrolases"/>
    <property type="match status" value="1"/>
</dbReference>
<dbReference type="GO" id="GO:0046872">
    <property type="term" value="F:metal ion binding"/>
    <property type="evidence" value="ECO:0007669"/>
    <property type="project" value="UniProtKB-KW"/>
</dbReference>
<evidence type="ECO:0000313" key="10">
    <source>
        <dbReference type="EMBL" id="RPB15876.1"/>
    </source>
</evidence>
<evidence type="ECO:0000256" key="6">
    <source>
        <dbReference type="ARBA" id="ARBA00022833"/>
    </source>
</evidence>
<comment type="cofactor">
    <cofactor evidence="1">
        <name>Zn(2+)</name>
        <dbReference type="ChEBI" id="CHEBI:29105"/>
    </cofactor>
</comment>
<evidence type="ECO:0000313" key="11">
    <source>
        <dbReference type="Proteomes" id="UP000277580"/>
    </source>
</evidence>